<gene>
    <name evidence="3" type="ORF">OKW52_12630</name>
</gene>
<dbReference type="GO" id="GO:0016787">
    <property type="term" value="F:hydrolase activity"/>
    <property type="evidence" value="ECO:0007669"/>
    <property type="project" value="UniProtKB-KW"/>
</dbReference>
<dbReference type="Pfam" id="PF01557">
    <property type="entry name" value="FAA_hydrolase"/>
    <property type="match status" value="1"/>
</dbReference>
<feature type="domain" description="Fumarylacetoacetase-like C-terminal" evidence="2">
    <location>
        <begin position="61"/>
        <end position="263"/>
    </location>
</feature>
<dbReference type="Gene3D" id="3.90.850.10">
    <property type="entry name" value="Fumarylacetoacetase-like, C-terminal domain"/>
    <property type="match status" value="1"/>
</dbReference>
<evidence type="ECO:0000256" key="1">
    <source>
        <dbReference type="ARBA" id="ARBA00022723"/>
    </source>
</evidence>
<dbReference type="Proteomes" id="UP001208938">
    <property type="component" value="Unassembled WGS sequence"/>
</dbReference>
<organism evidence="3 4">
    <name type="scientific">Pararhodobacter zhoushanensis</name>
    <dbReference type="NCBI Taxonomy" id="2479545"/>
    <lineage>
        <taxon>Bacteria</taxon>
        <taxon>Pseudomonadati</taxon>
        <taxon>Pseudomonadota</taxon>
        <taxon>Alphaproteobacteria</taxon>
        <taxon>Rhodobacterales</taxon>
        <taxon>Paracoccaceae</taxon>
        <taxon>Pararhodobacter</taxon>
    </lineage>
</organism>
<name>A0ABT3GZX3_9RHOB</name>
<dbReference type="SUPFAM" id="SSF56529">
    <property type="entry name" value="FAH"/>
    <property type="match status" value="1"/>
</dbReference>
<comment type="caution">
    <text evidence="3">The sequence shown here is derived from an EMBL/GenBank/DDBJ whole genome shotgun (WGS) entry which is preliminary data.</text>
</comment>
<accession>A0ABT3GZX3</accession>
<dbReference type="EMBL" id="JAPDFL010000001">
    <property type="protein sequence ID" value="MCW1933079.1"/>
    <property type="molecule type" value="Genomic_DNA"/>
</dbReference>
<dbReference type="InterPro" id="IPR011234">
    <property type="entry name" value="Fumarylacetoacetase-like_C"/>
</dbReference>
<dbReference type="PANTHER" id="PTHR11820">
    <property type="entry name" value="ACYLPYRUVASE"/>
    <property type="match status" value="1"/>
</dbReference>
<evidence type="ECO:0000313" key="3">
    <source>
        <dbReference type="EMBL" id="MCW1933079.1"/>
    </source>
</evidence>
<keyword evidence="1" id="KW-0479">Metal-binding</keyword>
<proteinExistence type="predicted"/>
<evidence type="ECO:0000313" key="4">
    <source>
        <dbReference type="Proteomes" id="UP001208938"/>
    </source>
</evidence>
<keyword evidence="3" id="KW-0378">Hydrolase</keyword>
<dbReference type="InterPro" id="IPR036663">
    <property type="entry name" value="Fumarylacetoacetase_C_sf"/>
</dbReference>
<keyword evidence="4" id="KW-1185">Reference proteome</keyword>
<reference evidence="3 4" key="1">
    <citation type="submission" date="2022-10" db="EMBL/GenBank/DDBJ databases">
        <title>Pararhodobacter sp. nov., isolated from marine algae.</title>
        <authorList>
            <person name="Choi B.J."/>
            <person name="Kim J.M."/>
            <person name="Lee J.K."/>
            <person name="Choi D.G."/>
            <person name="Jeon C.O."/>
        </authorList>
    </citation>
    <scope>NUCLEOTIDE SEQUENCE [LARGE SCALE GENOMIC DNA]</scope>
    <source>
        <strain evidence="3 4">ZQ420</strain>
    </source>
</reference>
<dbReference type="PANTHER" id="PTHR11820:SF112">
    <property type="entry name" value="FUMARYLACETOACETATE HYDROLASE FAMILY PROTEIN (AFU_ORTHOLOGUE AFUA_1G02370)-RELATED"/>
    <property type="match status" value="1"/>
</dbReference>
<protein>
    <submittedName>
        <fullName evidence="3">Fumarylacetoacetate hydrolase family protein</fullName>
    </submittedName>
</protein>
<dbReference type="RefSeq" id="WP_264506028.1">
    <property type="nucleotide sequence ID" value="NZ_JAPDFL010000001.1"/>
</dbReference>
<sequence>MKITGFTTDTGIQIGRIEGDMIVPLGPIAGFWDDPAKATESAAPVPLSAVTLCPAIPRTGKVICIGLNYRAHAEEAGMAIPTTPVVFSRWTETLVADGEPSPVSGAAYDWEAELGVVIGRKTRAADAASALESVFGYCTFNDLSNRALQLETAQWTLGKNIDRSGPVGAIVSADEAGNPAEGWQVICDVNGERVQSGNTADFIFTVPEIIACVSRQMTLNPGDLIITGTPAGVGMGMKPQRYLKPGDVVRVEVQGLGAVTTPITA</sequence>
<evidence type="ECO:0000259" key="2">
    <source>
        <dbReference type="Pfam" id="PF01557"/>
    </source>
</evidence>